<keyword evidence="2" id="KW-1185">Reference proteome</keyword>
<name>A0A6G0Y7X0_APHCR</name>
<dbReference type="Proteomes" id="UP000478052">
    <property type="component" value="Unassembled WGS sequence"/>
</dbReference>
<dbReference type="PANTHER" id="PTHR47331:SF5">
    <property type="entry name" value="RIBONUCLEASE H"/>
    <property type="match status" value="1"/>
</dbReference>
<reference evidence="1 2" key="1">
    <citation type="submission" date="2019-08" db="EMBL/GenBank/DDBJ databases">
        <title>Whole genome of Aphis craccivora.</title>
        <authorList>
            <person name="Voronova N.V."/>
            <person name="Shulinski R.S."/>
            <person name="Bandarenka Y.V."/>
            <person name="Zhorov D.G."/>
            <person name="Warner D."/>
        </authorList>
    </citation>
    <scope>NUCLEOTIDE SEQUENCE [LARGE SCALE GENOMIC DNA]</scope>
    <source>
        <strain evidence="1">180601</strain>
        <tissue evidence="1">Whole Body</tissue>
    </source>
</reference>
<dbReference type="InterPro" id="IPR005312">
    <property type="entry name" value="DUF1759"/>
</dbReference>
<dbReference type="OrthoDB" id="5920040at2759"/>
<comment type="caution">
    <text evidence="1">The sequence shown here is derived from an EMBL/GenBank/DDBJ whole genome shotgun (WGS) entry which is preliminary data.</text>
</comment>
<organism evidence="1 2">
    <name type="scientific">Aphis craccivora</name>
    <name type="common">Cowpea aphid</name>
    <dbReference type="NCBI Taxonomy" id="307492"/>
    <lineage>
        <taxon>Eukaryota</taxon>
        <taxon>Metazoa</taxon>
        <taxon>Ecdysozoa</taxon>
        <taxon>Arthropoda</taxon>
        <taxon>Hexapoda</taxon>
        <taxon>Insecta</taxon>
        <taxon>Pterygota</taxon>
        <taxon>Neoptera</taxon>
        <taxon>Paraneoptera</taxon>
        <taxon>Hemiptera</taxon>
        <taxon>Sternorrhyncha</taxon>
        <taxon>Aphidomorpha</taxon>
        <taxon>Aphidoidea</taxon>
        <taxon>Aphididae</taxon>
        <taxon>Aphidini</taxon>
        <taxon>Aphis</taxon>
        <taxon>Aphis</taxon>
    </lineage>
</organism>
<dbReference type="PANTHER" id="PTHR47331">
    <property type="entry name" value="PHD-TYPE DOMAIN-CONTAINING PROTEIN"/>
    <property type="match status" value="1"/>
</dbReference>
<accession>A0A6G0Y7X0</accession>
<dbReference type="EMBL" id="VUJU01005626">
    <property type="protein sequence ID" value="KAF0750719.1"/>
    <property type="molecule type" value="Genomic_DNA"/>
</dbReference>
<evidence type="ECO:0000313" key="1">
    <source>
        <dbReference type="EMBL" id="KAF0750719.1"/>
    </source>
</evidence>
<dbReference type="AlphaFoldDB" id="A0A6G0Y7X0"/>
<protein>
    <submittedName>
        <fullName evidence="1">Integrase catalytic domain-containing protein</fullName>
    </submittedName>
</protein>
<gene>
    <name evidence="1" type="ORF">FWK35_00030001</name>
</gene>
<proteinExistence type="predicted"/>
<evidence type="ECO:0000313" key="2">
    <source>
        <dbReference type="Proteomes" id="UP000478052"/>
    </source>
</evidence>
<dbReference type="Pfam" id="PF03564">
    <property type="entry name" value="DUF1759"/>
    <property type="match status" value="1"/>
</dbReference>
<sequence>MGVNDERLPPELAKMINKRDSAKRSMDSIKLFINKYDPATKSLNQLQTRLDSLIQYMSKYESCQDDIKNHSAVTVEMLDDRTGVDDFFCSLKADILDLVERHPNASSNISSAPSQPIIRDSMKLPFIPAPTFDGDLQNWVSFLDAFNAMFHHNQGLSDVRRLHYLKSCLIGPAAEVVRTIPTTDVNYSAAYNALVERYENKSLIIQSHIRSLFQTPQVHKPAANELRQLHHHVISQVNALKALYQPVEQWDAWLVTLLCCRLDPTTVGEWQLLQSTKNLPKFNDLEKFLSNRVSAYEAGEAGNQSTQFKQLSISTRPIQRRVLFTKQTDSAPFRDKKCLLCSEQHRLSSCDDFSKMSLLERQDIVYKNKLCYNCLFPGHQVRQCRGGNCNKCGKRHNTKLHSDAPFNLPNPEDKPSSLPQDQSIVTYVEQDNKSSVTRQIILATALVNLENAAGHQVLCRAILDSGSQVCLITRECASRLKISAVNSSLSIASIGSITAKTGTMISTTMCSRMNDFKAFIDFHIINSITNRLPSHCINMETLNIPHTISNYLADPHFSEPASVDVLLAAEIFFELFTGEKMTVSPLVTLHNTNLGWIFTGSIQINTMSPPPTSLFSSNSNQSAIALLTQSCSNKFSSEINAEDHFKCKKWFTKMRVS</sequence>